<dbReference type="GO" id="GO:0016020">
    <property type="term" value="C:membrane"/>
    <property type="evidence" value="ECO:0007669"/>
    <property type="project" value="UniProtKB-SubCell"/>
</dbReference>
<dbReference type="Proteomes" id="UP000007844">
    <property type="component" value="Chromosome"/>
</dbReference>
<reference evidence="6 7" key="1">
    <citation type="journal article" date="2011" name="J. Bacteriol.">
        <title>Genome sequence of the mercury-methylating and pleomorphic Desulfovibrio africanus Strain Walvis Bay.</title>
        <authorList>
            <person name="Brown S.D."/>
            <person name="Wall J.D."/>
            <person name="Kucken A.M."/>
            <person name="Gilmour C.C."/>
            <person name="Podar M."/>
            <person name="Brandt C.C."/>
            <person name="Teshima H."/>
            <person name="Detter J.C."/>
            <person name="Han C.S."/>
            <person name="Land M.L."/>
            <person name="Lucas S."/>
            <person name="Han J."/>
            <person name="Pennacchio L."/>
            <person name="Nolan M."/>
            <person name="Pitluck S."/>
            <person name="Woyke T."/>
            <person name="Goodwin L."/>
            <person name="Palumbo A.V."/>
            <person name="Elias D.A."/>
        </authorList>
    </citation>
    <scope>NUCLEOTIDE SEQUENCE [LARGE SCALE GENOMIC DNA]</scope>
    <source>
        <strain evidence="6 7">Walvis Bay</strain>
    </source>
</reference>
<name>F3YZU8_DESAF</name>
<keyword evidence="4 5" id="KW-0472">Membrane</keyword>
<evidence type="ECO:0000256" key="2">
    <source>
        <dbReference type="ARBA" id="ARBA00022692"/>
    </source>
</evidence>
<accession>F3YZU8</accession>
<dbReference type="STRING" id="690850.Desaf_2584"/>
<dbReference type="Pfam" id="PF01758">
    <property type="entry name" value="SBF"/>
    <property type="match status" value="1"/>
</dbReference>
<dbReference type="PANTHER" id="PTHR10361:SF28">
    <property type="entry name" value="P3 PROTEIN-RELATED"/>
    <property type="match status" value="1"/>
</dbReference>
<feature type="transmembrane region" description="Helical" evidence="5">
    <location>
        <begin position="198"/>
        <end position="217"/>
    </location>
</feature>
<organism evidence="6 7">
    <name type="scientific">Desulfocurvibacter africanus subsp. africanus str. Walvis Bay</name>
    <dbReference type="NCBI Taxonomy" id="690850"/>
    <lineage>
        <taxon>Bacteria</taxon>
        <taxon>Pseudomonadati</taxon>
        <taxon>Thermodesulfobacteriota</taxon>
        <taxon>Desulfovibrionia</taxon>
        <taxon>Desulfovibrionales</taxon>
        <taxon>Desulfovibrionaceae</taxon>
        <taxon>Desulfocurvibacter</taxon>
    </lineage>
</organism>
<evidence type="ECO:0000256" key="1">
    <source>
        <dbReference type="ARBA" id="ARBA00004141"/>
    </source>
</evidence>
<keyword evidence="7" id="KW-1185">Reference proteome</keyword>
<protein>
    <submittedName>
        <fullName evidence="6">Bile acid:sodium symporter</fullName>
    </submittedName>
</protein>
<feature type="transmembrane region" description="Helical" evidence="5">
    <location>
        <begin position="6"/>
        <end position="29"/>
    </location>
</feature>
<evidence type="ECO:0000256" key="3">
    <source>
        <dbReference type="ARBA" id="ARBA00022989"/>
    </source>
</evidence>
<dbReference type="PANTHER" id="PTHR10361">
    <property type="entry name" value="SODIUM-BILE ACID COTRANSPORTER"/>
    <property type="match status" value="1"/>
</dbReference>
<evidence type="ECO:0000256" key="4">
    <source>
        <dbReference type="ARBA" id="ARBA00023136"/>
    </source>
</evidence>
<dbReference type="InterPro" id="IPR002657">
    <property type="entry name" value="BilAc:Na_symport/Acr3"/>
</dbReference>
<evidence type="ECO:0000256" key="5">
    <source>
        <dbReference type="SAM" id="Phobius"/>
    </source>
</evidence>
<dbReference type="eggNOG" id="COG0385">
    <property type="taxonomic scope" value="Bacteria"/>
</dbReference>
<keyword evidence="3 5" id="KW-1133">Transmembrane helix</keyword>
<feature type="transmembrane region" description="Helical" evidence="5">
    <location>
        <begin position="138"/>
        <end position="157"/>
    </location>
</feature>
<evidence type="ECO:0000313" key="6">
    <source>
        <dbReference type="EMBL" id="EGJ50903.1"/>
    </source>
</evidence>
<comment type="subcellular location">
    <subcellularLocation>
        <location evidence="1">Membrane</location>
        <topology evidence="1">Multi-pass membrane protein</topology>
    </subcellularLocation>
</comment>
<dbReference type="RefSeq" id="WP_014260598.1">
    <property type="nucleotide sequence ID" value="NC_016629.1"/>
</dbReference>
<feature type="transmembrane region" description="Helical" evidence="5">
    <location>
        <begin position="253"/>
        <end position="277"/>
    </location>
</feature>
<dbReference type="HOGENOM" id="CLU_071291_0_0_7"/>
<feature type="transmembrane region" description="Helical" evidence="5">
    <location>
        <begin position="41"/>
        <end position="64"/>
    </location>
</feature>
<feature type="transmembrane region" description="Helical" evidence="5">
    <location>
        <begin position="169"/>
        <end position="186"/>
    </location>
</feature>
<sequence>MFLLDTFQKVLFLLFLVLSMLSIGLVTGMRDLRAVFAARGLLARALLVNFIVVPALGTAIVLLLPLDPPAAAALLILACTPGGPSALQFTKQAEGTTALAGVLTFLLTLLAVFVSDWLLRLVLPAAIQPVVPRWEAMIYLKVYFLLPLVAGMLLFAWQPGLAARLARPMALAGAVSFIAFMVYTGGARREAMADIEGMALGAMLVFFLLSLAAGWVLGGPARESRQVMATAASMRNVALCLAMANASPQGHAVLVPLVAFSLLMVPPNMLFTVYGALQARRENRKPA</sequence>
<evidence type="ECO:0000313" key="7">
    <source>
        <dbReference type="Proteomes" id="UP000007844"/>
    </source>
</evidence>
<dbReference type="EMBL" id="CP003221">
    <property type="protein sequence ID" value="EGJ50903.1"/>
    <property type="molecule type" value="Genomic_DNA"/>
</dbReference>
<feature type="transmembrane region" description="Helical" evidence="5">
    <location>
        <begin position="99"/>
        <end position="118"/>
    </location>
</feature>
<dbReference type="AlphaFoldDB" id="F3YZU8"/>
<gene>
    <name evidence="6" type="ORF">Desaf_2584</name>
</gene>
<dbReference type="Gene3D" id="1.20.1530.20">
    <property type="match status" value="1"/>
</dbReference>
<dbReference type="InterPro" id="IPR038770">
    <property type="entry name" value="Na+/solute_symporter_sf"/>
</dbReference>
<keyword evidence="2 5" id="KW-0812">Transmembrane</keyword>
<dbReference type="InterPro" id="IPR004710">
    <property type="entry name" value="Bilac:Na_transpt"/>
</dbReference>
<proteinExistence type="predicted"/>
<dbReference type="KEGG" id="daf:Desaf_2584"/>